<accession>A0A6I4HY09</accession>
<dbReference type="PIRSF" id="PIRSF003230">
    <property type="entry name" value="YbgC"/>
    <property type="match status" value="1"/>
</dbReference>
<dbReference type="PANTHER" id="PTHR31793:SF27">
    <property type="entry name" value="NOVEL THIOESTERASE SUPERFAMILY DOMAIN AND SAPOSIN A-TYPE DOMAIN CONTAINING PROTEIN (0610012H03RIK)"/>
    <property type="match status" value="1"/>
</dbReference>
<reference evidence="3 4" key="1">
    <citation type="submission" date="2020-12" db="EMBL/GenBank/DDBJ databases">
        <title>HMF7856_wgs.fasta genome submission.</title>
        <authorList>
            <person name="Kang H."/>
            <person name="Kim H."/>
            <person name="Joh K."/>
        </authorList>
    </citation>
    <scope>NUCLEOTIDE SEQUENCE [LARGE SCALE GENOMIC DNA]</scope>
    <source>
        <strain evidence="3 4">HMF7856</strain>
    </source>
</reference>
<sequence>MFTHTTKIRVRYGETDQMGYMYYGNYAQFYEVGRVEMLRSLGLTYSSMEASGIMMPVMEMKCKYLKPARYDEEISVKVIMDKMPGIRIHFRYELNNEQGELINTGETALVFVNMASGRPCLPGQDFLDAVKPFFDKLEK</sequence>
<dbReference type="InterPro" id="IPR006684">
    <property type="entry name" value="YbgC/YbaW"/>
</dbReference>
<dbReference type="EMBL" id="CP066775">
    <property type="protein sequence ID" value="QQL51194.1"/>
    <property type="molecule type" value="Genomic_DNA"/>
</dbReference>
<dbReference type="AlphaFoldDB" id="A0A6I4HY09"/>
<comment type="similarity">
    <text evidence="1">Belongs to the 4-hydroxybenzoyl-CoA thioesterase family.</text>
</comment>
<proteinExistence type="inferred from homology"/>
<dbReference type="CDD" id="cd00586">
    <property type="entry name" value="4HBT"/>
    <property type="match status" value="1"/>
</dbReference>
<dbReference type="GO" id="GO:0047617">
    <property type="term" value="F:fatty acyl-CoA hydrolase activity"/>
    <property type="evidence" value="ECO:0007669"/>
    <property type="project" value="TreeGrafter"/>
</dbReference>
<evidence type="ECO:0000256" key="1">
    <source>
        <dbReference type="ARBA" id="ARBA00005953"/>
    </source>
</evidence>
<dbReference type="Gene3D" id="3.10.129.10">
    <property type="entry name" value="Hotdog Thioesterase"/>
    <property type="match status" value="1"/>
</dbReference>
<keyword evidence="4" id="KW-1185">Reference proteome</keyword>
<protein>
    <submittedName>
        <fullName evidence="3">Acyl-CoA thioesterase</fullName>
    </submittedName>
</protein>
<dbReference type="SUPFAM" id="SSF54637">
    <property type="entry name" value="Thioesterase/thiol ester dehydrase-isomerase"/>
    <property type="match status" value="1"/>
</dbReference>
<dbReference type="RefSeq" id="WP_157523767.1">
    <property type="nucleotide sequence ID" value="NZ_CP066775.1"/>
</dbReference>
<dbReference type="NCBIfam" id="TIGR00051">
    <property type="entry name" value="YbgC/FadM family acyl-CoA thioesterase"/>
    <property type="match status" value="1"/>
</dbReference>
<evidence type="ECO:0000313" key="3">
    <source>
        <dbReference type="EMBL" id="QQL51194.1"/>
    </source>
</evidence>
<dbReference type="InterPro" id="IPR050563">
    <property type="entry name" value="4-hydroxybenzoyl-CoA_TE"/>
</dbReference>
<gene>
    <name evidence="3" type="ORF">GO620_007025</name>
</gene>
<evidence type="ECO:0000256" key="2">
    <source>
        <dbReference type="ARBA" id="ARBA00022801"/>
    </source>
</evidence>
<keyword evidence="2" id="KW-0378">Hydrolase</keyword>
<organism evidence="3 4">
    <name type="scientific">Mucilaginibacter ginkgonis</name>
    <dbReference type="NCBI Taxonomy" id="2682091"/>
    <lineage>
        <taxon>Bacteria</taxon>
        <taxon>Pseudomonadati</taxon>
        <taxon>Bacteroidota</taxon>
        <taxon>Sphingobacteriia</taxon>
        <taxon>Sphingobacteriales</taxon>
        <taxon>Sphingobacteriaceae</taxon>
        <taxon>Mucilaginibacter</taxon>
    </lineage>
</organism>
<name>A0A6I4HY09_9SPHI</name>
<dbReference type="PANTHER" id="PTHR31793">
    <property type="entry name" value="4-HYDROXYBENZOYL-COA THIOESTERASE FAMILY MEMBER"/>
    <property type="match status" value="1"/>
</dbReference>
<dbReference type="InterPro" id="IPR029069">
    <property type="entry name" value="HotDog_dom_sf"/>
</dbReference>
<dbReference type="Pfam" id="PF13279">
    <property type="entry name" value="4HBT_2"/>
    <property type="match status" value="1"/>
</dbReference>
<evidence type="ECO:0000313" key="4">
    <source>
        <dbReference type="Proteomes" id="UP000429232"/>
    </source>
</evidence>
<dbReference type="Proteomes" id="UP000429232">
    <property type="component" value="Chromosome"/>
</dbReference>
<dbReference type="KEGG" id="mgik:GO620_007025"/>